<feature type="transmembrane region" description="Helical" evidence="6">
    <location>
        <begin position="120"/>
        <end position="137"/>
    </location>
</feature>
<keyword evidence="3 6" id="KW-0812">Transmembrane</keyword>
<evidence type="ECO:0000256" key="1">
    <source>
        <dbReference type="ARBA" id="ARBA00004141"/>
    </source>
</evidence>
<name>A0ABN5JZG7_9PSED</name>
<feature type="transmembrane region" description="Helical" evidence="6">
    <location>
        <begin position="91"/>
        <end position="114"/>
    </location>
</feature>
<dbReference type="InterPro" id="IPR011701">
    <property type="entry name" value="MFS"/>
</dbReference>
<dbReference type="PANTHER" id="PTHR42718:SF9">
    <property type="entry name" value="MAJOR FACILITATOR SUPERFAMILY MULTIDRUG TRANSPORTER MFSC"/>
    <property type="match status" value="1"/>
</dbReference>
<dbReference type="CDD" id="cd17321">
    <property type="entry name" value="MFS_MMR_MDR_like"/>
    <property type="match status" value="1"/>
</dbReference>
<feature type="transmembrane region" description="Helical" evidence="6">
    <location>
        <begin position="149"/>
        <end position="171"/>
    </location>
</feature>
<reference evidence="8 9" key="1">
    <citation type="journal article" date="2018" name="Front. Microbiol.">
        <title>Pseudomonas rhizophila S211, a New Plant Growth-Promoting Rhizobacterium with Potential in Pesticide-Bioremediation.</title>
        <authorList>
            <person name="Hassen W."/>
            <person name="Neifar M."/>
            <person name="Cherif H."/>
            <person name="Najjari A."/>
            <person name="Chouchane H."/>
            <person name="Driouich R.C."/>
            <person name="Salah A."/>
            <person name="Naili F."/>
            <person name="Mosbah A."/>
            <person name="Souissi Y."/>
            <person name="Raddadi N."/>
            <person name="Ouzari H.I."/>
            <person name="Fava F."/>
            <person name="Cherif A."/>
        </authorList>
    </citation>
    <scope>NUCLEOTIDE SEQUENCE [LARGE SCALE GENOMIC DNA]</scope>
    <source>
        <strain evidence="8 9">S211</strain>
    </source>
</reference>
<evidence type="ECO:0000256" key="5">
    <source>
        <dbReference type="ARBA" id="ARBA00023136"/>
    </source>
</evidence>
<keyword evidence="9" id="KW-1185">Reference proteome</keyword>
<feature type="transmembrane region" description="Helical" evidence="6">
    <location>
        <begin position="315"/>
        <end position="333"/>
    </location>
</feature>
<evidence type="ECO:0000313" key="9">
    <source>
        <dbReference type="Proteomes" id="UP000241936"/>
    </source>
</evidence>
<dbReference type="PANTHER" id="PTHR42718">
    <property type="entry name" value="MAJOR FACILITATOR SUPERFAMILY MULTIDRUG TRANSPORTER MFSC"/>
    <property type="match status" value="1"/>
</dbReference>
<dbReference type="RefSeq" id="WP_107323275.1">
    <property type="nucleotide sequence ID" value="NZ_CP024081.1"/>
</dbReference>
<dbReference type="Gene3D" id="1.20.1250.20">
    <property type="entry name" value="MFS general substrate transporter like domains"/>
    <property type="match status" value="1"/>
</dbReference>
<dbReference type="PROSITE" id="PS50850">
    <property type="entry name" value="MFS"/>
    <property type="match status" value="1"/>
</dbReference>
<feature type="transmembrane region" description="Helical" evidence="6">
    <location>
        <begin position="445"/>
        <end position="468"/>
    </location>
</feature>
<dbReference type="InterPro" id="IPR036259">
    <property type="entry name" value="MFS_trans_sf"/>
</dbReference>
<keyword evidence="2" id="KW-0813">Transport</keyword>
<evidence type="ECO:0000256" key="4">
    <source>
        <dbReference type="ARBA" id="ARBA00022989"/>
    </source>
</evidence>
<dbReference type="SUPFAM" id="SSF103473">
    <property type="entry name" value="MFS general substrate transporter"/>
    <property type="match status" value="1"/>
</dbReference>
<dbReference type="Pfam" id="PF07690">
    <property type="entry name" value="MFS_1"/>
    <property type="match status" value="1"/>
</dbReference>
<feature type="transmembrane region" description="Helical" evidence="6">
    <location>
        <begin position="416"/>
        <end position="433"/>
    </location>
</feature>
<comment type="subcellular location">
    <subcellularLocation>
        <location evidence="1">Membrane</location>
        <topology evidence="1">Multi-pass membrane protein</topology>
    </subcellularLocation>
</comment>
<keyword evidence="5 6" id="KW-0472">Membrane</keyword>
<dbReference type="EMBL" id="CP024081">
    <property type="protein sequence ID" value="AVU78775.1"/>
    <property type="molecule type" value="Genomic_DNA"/>
</dbReference>
<organism evidence="8 9">
    <name type="scientific">Pseudomonas rhizophila</name>
    <dbReference type="NCBI Taxonomy" id="2045200"/>
    <lineage>
        <taxon>Bacteria</taxon>
        <taxon>Pseudomonadati</taxon>
        <taxon>Pseudomonadota</taxon>
        <taxon>Gammaproteobacteria</taxon>
        <taxon>Pseudomonadales</taxon>
        <taxon>Pseudomonadaceae</taxon>
        <taxon>Pseudomonas</taxon>
    </lineage>
</organism>
<feature type="transmembrane region" description="Helical" evidence="6">
    <location>
        <begin position="369"/>
        <end position="386"/>
    </location>
</feature>
<feature type="transmembrane region" description="Helical" evidence="6">
    <location>
        <begin position="177"/>
        <end position="196"/>
    </location>
</feature>
<evidence type="ECO:0000259" key="7">
    <source>
        <dbReference type="PROSITE" id="PS50850"/>
    </source>
</evidence>
<feature type="transmembrane region" description="Helical" evidence="6">
    <location>
        <begin position="63"/>
        <end position="79"/>
    </location>
</feature>
<dbReference type="Proteomes" id="UP000241936">
    <property type="component" value="Chromosome"/>
</dbReference>
<protein>
    <submittedName>
        <fullName evidence="8">MFS transporter</fullName>
    </submittedName>
</protein>
<dbReference type="InterPro" id="IPR020846">
    <property type="entry name" value="MFS_dom"/>
</dbReference>
<evidence type="ECO:0000313" key="8">
    <source>
        <dbReference type="EMBL" id="AVU78775.1"/>
    </source>
</evidence>
<feature type="transmembrane region" description="Helical" evidence="6">
    <location>
        <begin position="345"/>
        <end position="363"/>
    </location>
</feature>
<proteinExistence type="predicted"/>
<sequence length="488" mass="49974">MKPANTQSSLSSATGTQRVFSPRWALASLSLSTLLASLGASVVTVGLPTLAHAFEASFQQVQWVVLAYLLAITTLIVSLGKLGDLLGRGRLLLAGIVLFTIASALCGMAPSLWLLVAGRALQGLGAAIMMTLTLALVGETVSKEKTGSAMGLLGTLSAVGTALGPSLGGALISGFGWQALFLINVPLGLLAFGLAWRSLPARQPEGSVARPRFDTLGTLLLAATLAAYALATTLGRGDFGWPNIALLLMAILGGGLFVMAQRWVASPLIPLGVFGDRSLVAGLVTSALVATVMMATLLVGPFYLSVALGLPAARVGLVLAAGPSVAALTGVPAGRLVDRFGVRPVRLVGLLIMILGCLMLSLMSPTLGVGGYVAAIAVTTLGYALFQTANNTTVMADVPAGKRGVISGLLNLSRNLGFFTGASALGAVFALSVPTNGIAQAAPEAVVNGLHLTFIVATSLMLLAWVVVLKCREPEPLDGRDDIFAQRK</sequence>
<gene>
    <name evidence="8" type="ORF">CRX69_17385</name>
</gene>
<evidence type="ECO:0000256" key="6">
    <source>
        <dbReference type="SAM" id="Phobius"/>
    </source>
</evidence>
<evidence type="ECO:0000256" key="2">
    <source>
        <dbReference type="ARBA" id="ARBA00022448"/>
    </source>
</evidence>
<evidence type="ECO:0000256" key="3">
    <source>
        <dbReference type="ARBA" id="ARBA00022692"/>
    </source>
</evidence>
<feature type="transmembrane region" description="Helical" evidence="6">
    <location>
        <begin position="216"/>
        <end position="234"/>
    </location>
</feature>
<dbReference type="Gene3D" id="1.20.1720.10">
    <property type="entry name" value="Multidrug resistance protein D"/>
    <property type="match status" value="1"/>
</dbReference>
<feature type="transmembrane region" description="Helical" evidence="6">
    <location>
        <begin position="240"/>
        <end position="259"/>
    </location>
</feature>
<feature type="domain" description="Major facilitator superfamily (MFS) profile" evidence="7">
    <location>
        <begin position="25"/>
        <end position="476"/>
    </location>
</feature>
<keyword evidence="4 6" id="KW-1133">Transmembrane helix</keyword>
<feature type="transmembrane region" description="Helical" evidence="6">
    <location>
        <begin position="279"/>
        <end position="303"/>
    </location>
</feature>
<dbReference type="PRINTS" id="PR01036">
    <property type="entry name" value="TCRTETB"/>
</dbReference>
<accession>A0ABN5JZG7</accession>